<proteinExistence type="predicted"/>
<dbReference type="InterPro" id="IPR042448">
    <property type="entry name" value="CCNB1IP1"/>
</dbReference>
<feature type="compositionally biased region" description="Polar residues" evidence="2">
    <location>
        <begin position="165"/>
        <end position="180"/>
    </location>
</feature>
<organism evidence="3 4">
    <name type="scientific">Hohenbuehelia grisea</name>
    <dbReference type="NCBI Taxonomy" id="104357"/>
    <lineage>
        <taxon>Eukaryota</taxon>
        <taxon>Fungi</taxon>
        <taxon>Dikarya</taxon>
        <taxon>Basidiomycota</taxon>
        <taxon>Agaricomycotina</taxon>
        <taxon>Agaricomycetes</taxon>
        <taxon>Agaricomycetidae</taxon>
        <taxon>Agaricales</taxon>
        <taxon>Pleurotineae</taxon>
        <taxon>Pleurotaceae</taxon>
        <taxon>Hohenbuehelia</taxon>
    </lineage>
</organism>
<evidence type="ECO:0000313" key="4">
    <source>
        <dbReference type="Proteomes" id="UP001556367"/>
    </source>
</evidence>
<feature type="coiled-coil region" evidence="1">
    <location>
        <begin position="9"/>
        <end position="64"/>
    </location>
</feature>
<feature type="compositionally biased region" description="Polar residues" evidence="2">
    <location>
        <begin position="225"/>
        <end position="240"/>
    </location>
</feature>
<feature type="region of interest" description="Disordered" evidence="2">
    <location>
        <begin position="156"/>
        <end position="262"/>
    </location>
</feature>
<evidence type="ECO:0000256" key="2">
    <source>
        <dbReference type="SAM" id="MobiDB-lite"/>
    </source>
</evidence>
<accession>A0ABR3J2P5</accession>
<evidence type="ECO:0000313" key="3">
    <source>
        <dbReference type="EMBL" id="KAL0949878.1"/>
    </source>
</evidence>
<evidence type="ECO:0000256" key="1">
    <source>
        <dbReference type="SAM" id="Coils"/>
    </source>
</evidence>
<name>A0ABR3J2P5_9AGAR</name>
<dbReference type="Proteomes" id="UP001556367">
    <property type="component" value="Unassembled WGS sequence"/>
</dbReference>
<dbReference type="PANTHER" id="PTHR14305:SF0">
    <property type="entry name" value="E3 UBIQUITIN-PROTEIN LIGASE CCNB1IP1"/>
    <property type="match status" value="1"/>
</dbReference>
<feature type="region of interest" description="Disordered" evidence="2">
    <location>
        <begin position="76"/>
        <end position="106"/>
    </location>
</feature>
<sequence length="262" mass="28932">MNDKNMQLQKQLENVVREANGEINILTTKVSEVERDLELERRKVRDLQEASRERDKEYQKLKAQFDKIKRKALLAPSGNTSAGNDGPLQFGGPAPHQTLDHHSHEQNARPFGTNMVEAAIGDMHANGMQRTPLVDRPGGGTFVPQTAGGQFVHRNTGQGWMPGTAQGQQTQRNKAPSQPQRMPFERSGYRSGTASGSESTNEVENILMNGGNTAARREGGWNGPSVMNQGQRLRQPSTAQRVFATTARRPQQGVFRPAQGIR</sequence>
<dbReference type="EMBL" id="JASNQZ010000012">
    <property type="protein sequence ID" value="KAL0949878.1"/>
    <property type="molecule type" value="Genomic_DNA"/>
</dbReference>
<comment type="caution">
    <text evidence="3">The sequence shown here is derived from an EMBL/GenBank/DDBJ whole genome shotgun (WGS) entry which is preliminary data.</text>
</comment>
<reference evidence="4" key="1">
    <citation type="submission" date="2024-06" db="EMBL/GenBank/DDBJ databases">
        <title>Multi-omics analyses provide insights into the biosynthesis of the anticancer antibiotic pleurotin in Hohenbuehelia grisea.</title>
        <authorList>
            <person name="Weaver J.A."/>
            <person name="Alberti F."/>
        </authorList>
    </citation>
    <scope>NUCLEOTIDE SEQUENCE [LARGE SCALE GENOMIC DNA]</scope>
    <source>
        <strain evidence="4">T-177</strain>
    </source>
</reference>
<gene>
    <name evidence="3" type="ORF">HGRIS_009911</name>
</gene>
<feature type="compositionally biased region" description="Polar residues" evidence="2">
    <location>
        <begin position="190"/>
        <end position="203"/>
    </location>
</feature>
<keyword evidence="4" id="KW-1185">Reference proteome</keyword>
<dbReference type="PANTHER" id="PTHR14305">
    <property type="entry name" value="E3 UBIQUITIN-PROTEIN LIGASE CCNB1IP1"/>
    <property type="match status" value="1"/>
</dbReference>
<keyword evidence="1" id="KW-0175">Coiled coil</keyword>
<protein>
    <submittedName>
        <fullName evidence="3">Uncharacterized protein</fullName>
    </submittedName>
</protein>